<organism evidence="1">
    <name type="scientific">Chromera velia CCMP2878</name>
    <dbReference type="NCBI Taxonomy" id="1169474"/>
    <lineage>
        <taxon>Eukaryota</taxon>
        <taxon>Sar</taxon>
        <taxon>Alveolata</taxon>
        <taxon>Colpodellida</taxon>
        <taxon>Chromeraceae</taxon>
        <taxon>Chromera</taxon>
    </lineage>
</organism>
<dbReference type="EMBL" id="CDMZ01005269">
    <property type="protein sequence ID" value="CEM52497.1"/>
    <property type="molecule type" value="Genomic_DNA"/>
</dbReference>
<accession>A0A0G4I655</accession>
<dbReference type="InterPro" id="IPR032675">
    <property type="entry name" value="LRR_dom_sf"/>
</dbReference>
<gene>
    <name evidence="1" type="ORF">Cvel_11312</name>
</gene>
<proteinExistence type="predicted"/>
<sequence>MFAGVLREQGLFALSNLDVSANGLVGKEAWGDLFRSIPEREGGGGGNVFRLTVKGTSADEGLVSLGETGLVCLAGKMGGRGWVRFEGLKLSADDVRDLATFVRRAEEYAKGGYLDVHNVLSLAFVVLSAVIQTEHSNFLRKICLANRAWFHHKSPYGHNAPIVGECPFFRALSLTRLPKVSELSLRRLNLTDSQARLLRSAVTAGHLPSVSSLNLSGNRSVGRGAWGEFFRSIAESGVGLSALKSLDLSETSAGLEAKSLGMAVKAGKLGLLSSLVLRACSLTDEGVRGLTEVVKEGGFASLTFVSLCNNGKVGRETMREFAVATSGIGGRCLPVNSCTIC</sequence>
<dbReference type="AlphaFoldDB" id="A0A0G4I655"/>
<dbReference type="InterPro" id="IPR042419">
    <property type="entry name" value="LRC31"/>
</dbReference>
<name>A0A0G4I655_9ALVE</name>
<dbReference type="PANTHER" id="PTHR24109">
    <property type="entry name" value="LEUCINE-RICH REPEAT-CONTAINING PROTEIN 31"/>
    <property type="match status" value="1"/>
</dbReference>
<evidence type="ECO:0000313" key="1">
    <source>
        <dbReference type="EMBL" id="CEM52497.1"/>
    </source>
</evidence>
<dbReference type="VEuPathDB" id="CryptoDB:Cvel_11312"/>
<dbReference type="Gene3D" id="3.80.10.10">
    <property type="entry name" value="Ribonuclease Inhibitor"/>
    <property type="match status" value="1"/>
</dbReference>
<reference evidence="1" key="1">
    <citation type="submission" date="2014-11" db="EMBL/GenBank/DDBJ databases">
        <authorList>
            <person name="Otto D Thomas"/>
            <person name="Naeem Raeece"/>
        </authorList>
    </citation>
    <scope>NUCLEOTIDE SEQUENCE</scope>
</reference>
<protein>
    <submittedName>
        <fullName evidence="1">Uncharacterized protein</fullName>
    </submittedName>
</protein>
<dbReference type="SUPFAM" id="SSF52047">
    <property type="entry name" value="RNI-like"/>
    <property type="match status" value="1"/>
</dbReference>
<dbReference type="PANTHER" id="PTHR24109:SF3">
    <property type="entry name" value="LEUCINE-RICH REPEAT-CONTAINING PROTEIN 31"/>
    <property type="match status" value="1"/>
</dbReference>
<dbReference type="PhylomeDB" id="A0A0G4I655"/>